<dbReference type="SMART" id="SM00409">
    <property type="entry name" value="IG"/>
    <property type="match status" value="2"/>
</dbReference>
<evidence type="ECO:0000313" key="16">
    <source>
        <dbReference type="RefSeq" id="XP_070311041.1"/>
    </source>
</evidence>
<comment type="subcellular location">
    <subcellularLocation>
        <location evidence="1">Cell membrane</location>
        <topology evidence="1">Single-pass type I membrane protein</topology>
    </subcellularLocation>
</comment>
<accession>A0ABM4H641</accession>
<dbReference type="Pfam" id="PF22705">
    <property type="entry name" value="C2-set_3"/>
    <property type="match status" value="1"/>
</dbReference>
<evidence type="ECO:0000256" key="9">
    <source>
        <dbReference type="ARBA" id="ARBA00023180"/>
    </source>
</evidence>
<evidence type="ECO:0000256" key="10">
    <source>
        <dbReference type="ARBA" id="ARBA00023319"/>
    </source>
</evidence>
<evidence type="ECO:0000256" key="12">
    <source>
        <dbReference type="SAM" id="Phobius"/>
    </source>
</evidence>
<dbReference type="SMART" id="SM00406">
    <property type="entry name" value="IGv"/>
    <property type="match status" value="2"/>
</dbReference>
<proteinExistence type="predicted"/>
<dbReference type="InterPro" id="IPR003599">
    <property type="entry name" value="Ig_sub"/>
</dbReference>
<feature type="signal peptide" evidence="13">
    <location>
        <begin position="1"/>
        <end position="16"/>
    </location>
</feature>
<evidence type="ECO:0000256" key="5">
    <source>
        <dbReference type="ARBA" id="ARBA00022989"/>
    </source>
</evidence>
<dbReference type="InterPro" id="IPR053896">
    <property type="entry name" value="BTN3A2-like_Ig-C"/>
</dbReference>
<evidence type="ECO:0000256" key="7">
    <source>
        <dbReference type="ARBA" id="ARBA00023157"/>
    </source>
</evidence>
<dbReference type="InterPro" id="IPR007110">
    <property type="entry name" value="Ig-like_dom"/>
</dbReference>
<sequence>MKAEAVLCSFLTLVPALCGSQASFSRVSMNEQIVTGRLREDVILPCSFESGPDVVIHWKNQDTNIYSYCKDCDQLEMQDPRYVNRLSLFPGEIYNGNASLCFRRLTIYDEGIYICHVGTSLGTITKKVVLQVVDFVTPVMEYEKKTTNSFLICTVFSVFPYPNIEWKVDNNTTVSDKRERKEDDPSGPFHVNSRVNITGSNSSYQCAIENPLLKQTWTGRWTVRDVLHEMESENVLLSCKPENNFSPPNQDFTVTWSRVENRSSLLLACFKNSSQGTLISQPQISWKELINSRDFSLTLKDLRLSDSGEYLCNITSNESTLLTMQTLHVASQRGTAGMIVPVLVAVVLAVLLLSVGTQAVRSRRCIGSHRERHPPANPNSSSAGTSEENVPLSEHPPNT</sequence>
<dbReference type="InterPro" id="IPR013783">
    <property type="entry name" value="Ig-like_fold"/>
</dbReference>
<protein>
    <submittedName>
        <fullName evidence="16 17">HERV-H LTR-associating protein 2 isoform X1</fullName>
    </submittedName>
</protein>
<dbReference type="InterPro" id="IPR051713">
    <property type="entry name" value="T-cell_Activation_Regulation"/>
</dbReference>
<evidence type="ECO:0000256" key="1">
    <source>
        <dbReference type="ARBA" id="ARBA00004251"/>
    </source>
</evidence>
<evidence type="ECO:0000313" key="15">
    <source>
        <dbReference type="Proteomes" id="UP001652640"/>
    </source>
</evidence>
<keyword evidence="15" id="KW-1185">Reference proteome</keyword>
<keyword evidence="6 12" id="KW-0472">Membrane</keyword>
<dbReference type="PANTHER" id="PTHR25466:SF14">
    <property type="entry name" value="BUTYROPHILIN SUBFAMILY 2 MEMBER A2-LIKE-RELATED"/>
    <property type="match status" value="1"/>
</dbReference>
<dbReference type="InterPro" id="IPR003598">
    <property type="entry name" value="Ig_sub2"/>
</dbReference>
<dbReference type="PANTHER" id="PTHR25466">
    <property type="entry name" value="T-LYMPHOCYTE ACTIVATION ANTIGEN"/>
    <property type="match status" value="1"/>
</dbReference>
<feature type="domain" description="Ig-like" evidence="14">
    <location>
        <begin position="211"/>
        <end position="323"/>
    </location>
</feature>
<keyword evidence="7" id="KW-1015">Disulfide bond</keyword>
<evidence type="ECO:0000256" key="8">
    <source>
        <dbReference type="ARBA" id="ARBA00023170"/>
    </source>
</evidence>
<keyword evidence="4 13" id="KW-0732">Signal</keyword>
<keyword evidence="8" id="KW-0675">Receptor</keyword>
<evidence type="ECO:0000256" key="4">
    <source>
        <dbReference type="ARBA" id="ARBA00022729"/>
    </source>
</evidence>
<keyword evidence="3 12" id="KW-0812">Transmembrane</keyword>
<keyword evidence="2" id="KW-1003">Cell membrane</keyword>
<keyword evidence="9" id="KW-0325">Glycoprotein</keyword>
<feature type="region of interest" description="Disordered" evidence="11">
    <location>
        <begin position="366"/>
        <end position="399"/>
    </location>
</feature>
<dbReference type="Gene3D" id="2.60.40.10">
    <property type="entry name" value="Immunoglobulins"/>
    <property type="match status" value="3"/>
</dbReference>
<evidence type="ECO:0000256" key="2">
    <source>
        <dbReference type="ARBA" id="ARBA00022475"/>
    </source>
</evidence>
<dbReference type="GeneID" id="110138867"/>
<dbReference type="PROSITE" id="PS50835">
    <property type="entry name" value="IG_LIKE"/>
    <property type="match status" value="3"/>
</dbReference>
<evidence type="ECO:0000256" key="6">
    <source>
        <dbReference type="ARBA" id="ARBA00023136"/>
    </source>
</evidence>
<keyword evidence="5 12" id="KW-1133">Transmembrane helix</keyword>
<evidence type="ECO:0000259" key="14">
    <source>
        <dbReference type="PROSITE" id="PS50835"/>
    </source>
</evidence>
<evidence type="ECO:0000313" key="17">
    <source>
        <dbReference type="RefSeq" id="XP_070311042.1"/>
    </source>
</evidence>
<feature type="domain" description="Ig-like" evidence="14">
    <location>
        <begin position="15"/>
        <end position="125"/>
    </location>
</feature>
<feature type="domain" description="Ig-like" evidence="14">
    <location>
        <begin position="151"/>
        <end position="210"/>
    </location>
</feature>
<keyword evidence="10" id="KW-0393">Immunoglobulin domain</keyword>
<evidence type="ECO:0000256" key="13">
    <source>
        <dbReference type="SAM" id="SignalP"/>
    </source>
</evidence>
<dbReference type="Proteomes" id="UP001652640">
    <property type="component" value="Chromosome 25"/>
</dbReference>
<reference evidence="16 17" key="2">
    <citation type="submission" date="2025-05" db="UniProtKB">
        <authorList>
            <consortium name="RefSeq"/>
        </authorList>
    </citation>
    <scope>IDENTIFICATION</scope>
    <source>
        <tissue evidence="16 17">Tongue muscle</tissue>
    </source>
</reference>
<feature type="chain" id="PRO_5045026279" evidence="13">
    <location>
        <begin position="17"/>
        <end position="399"/>
    </location>
</feature>
<dbReference type="InterPro" id="IPR013106">
    <property type="entry name" value="Ig_V-set"/>
</dbReference>
<dbReference type="RefSeq" id="XP_070311042.1">
    <property type="nucleotide sequence ID" value="XM_070454941.1"/>
</dbReference>
<dbReference type="SMART" id="SM00408">
    <property type="entry name" value="IGc2"/>
    <property type="match status" value="2"/>
</dbReference>
<name>A0ABM4H641_ODOVR</name>
<feature type="compositionally biased region" description="Polar residues" evidence="11">
    <location>
        <begin position="378"/>
        <end position="388"/>
    </location>
</feature>
<dbReference type="SUPFAM" id="SSF48726">
    <property type="entry name" value="Immunoglobulin"/>
    <property type="match status" value="3"/>
</dbReference>
<dbReference type="Pfam" id="PF07686">
    <property type="entry name" value="V-set"/>
    <property type="match status" value="2"/>
</dbReference>
<gene>
    <name evidence="16 17" type="primary">HHLA2</name>
</gene>
<dbReference type="InterPro" id="IPR036179">
    <property type="entry name" value="Ig-like_dom_sf"/>
</dbReference>
<dbReference type="RefSeq" id="XP_070311041.1">
    <property type="nucleotide sequence ID" value="XM_070454940.1"/>
</dbReference>
<evidence type="ECO:0000256" key="11">
    <source>
        <dbReference type="SAM" id="MobiDB-lite"/>
    </source>
</evidence>
<organism evidence="15 17">
    <name type="scientific">Odocoileus virginianus</name>
    <name type="common">White-tailed deer</name>
    <dbReference type="NCBI Taxonomy" id="9874"/>
    <lineage>
        <taxon>Eukaryota</taxon>
        <taxon>Metazoa</taxon>
        <taxon>Chordata</taxon>
        <taxon>Craniata</taxon>
        <taxon>Vertebrata</taxon>
        <taxon>Euteleostomi</taxon>
        <taxon>Mammalia</taxon>
        <taxon>Eutheria</taxon>
        <taxon>Laurasiatheria</taxon>
        <taxon>Artiodactyla</taxon>
        <taxon>Ruminantia</taxon>
        <taxon>Pecora</taxon>
        <taxon>Cervidae</taxon>
        <taxon>Odocoileinae</taxon>
        <taxon>Odocoileus</taxon>
    </lineage>
</organism>
<evidence type="ECO:0000256" key="3">
    <source>
        <dbReference type="ARBA" id="ARBA00022692"/>
    </source>
</evidence>
<reference evidence="15" key="1">
    <citation type="journal article" date="2022" name="J. Hered.">
        <title>A De Novo Chromosome-Level Genome Assembly of the White-Tailed Deer, Odocoileus Virginianus.</title>
        <authorList>
            <person name="London E.W."/>
            <person name="Roca A.L."/>
            <person name="Novakofski J.E."/>
            <person name="Mateus-Pinilla N.E."/>
        </authorList>
    </citation>
    <scope>NUCLEOTIDE SEQUENCE [LARGE SCALE GENOMIC DNA]</scope>
</reference>
<feature type="transmembrane region" description="Helical" evidence="12">
    <location>
        <begin position="338"/>
        <end position="360"/>
    </location>
</feature>